<dbReference type="Proteomes" id="UP001476282">
    <property type="component" value="Unassembled WGS sequence"/>
</dbReference>
<dbReference type="Gene3D" id="3.40.630.30">
    <property type="match status" value="1"/>
</dbReference>
<name>A0ABP9US89_9BACT</name>
<dbReference type="InterPro" id="IPR051016">
    <property type="entry name" value="Diverse_Substrate_AcTransf"/>
</dbReference>
<evidence type="ECO:0000259" key="6">
    <source>
        <dbReference type="PROSITE" id="PS51729"/>
    </source>
</evidence>
<reference evidence="7 8" key="1">
    <citation type="submission" date="2024-02" db="EMBL/GenBank/DDBJ databases">
        <title>Haloferula sargassicola NBRC 104335.</title>
        <authorList>
            <person name="Ichikawa N."/>
            <person name="Katano-Makiyama Y."/>
            <person name="Hidaka K."/>
        </authorList>
    </citation>
    <scope>NUCLEOTIDE SEQUENCE [LARGE SCALE GENOMIC DNA]</scope>
    <source>
        <strain evidence="7 8">NBRC 104335</strain>
    </source>
</reference>
<gene>
    <name evidence="7" type="ORF">Hsar01_01911</name>
</gene>
<protein>
    <recommendedName>
        <fullName evidence="9">GNAT family N-acetyltransferase</fullName>
    </recommendedName>
</protein>
<accession>A0ABP9US89</accession>
<dbReference type="InterPro" id="IPR016181">
    <property type="entry name" value="Acyl_CoA_acyltransferase"/>
</dbReference>
<keyword evidence="1" id="KW-0808">Transferase</keyword>
<dbReference type="SUPFAM" id="SSF55729">
    <property type="entry name" value="Acyl-CoA N-acyltransferases (Nat)"/>
    <property type="match status" value="1"/>
</dbReference>
<evidence type="ECO:0008006" key="9">
    <source>
        <dbReference type="Google" id="ProtNLM"/>
    </source>
</evidence>
<feature type="domain" description="N-acetyltransferase" evidence="6">
    <location>
        <begin position="65"/>
        <end position="164"/>
    </location>
</feature>
<keyword evidence="4" id="KW-1133">Transmembrane helix</keyword>
<feature type="region of interest" description="Disordered" evidence="3">
    <location>
        <begin position="1"/>
        <end position="24"/>
    </location>
</feature>
<evidence type="ECO:0000256" key="2">
    <source>
        <dbReference type="ARBA" id="ARBA00023315"/>
    </source>
</evidence>
<evidence type="ECO:0000259" key="5">
    <source>
        <dbReference type="PROSITE" id="PS51186"/>
    </source>
</evidence>
<keyword evidence="4" id="KW-0472">Membrane</keyword>
<dbReference type="InterPro" id="IPR031165">
    <property type="entry name" value="GNAT_YJDJ"/>
</dbReference>
<dbReference type="InterPro" id="IPR000182">
    <property type="entry name" value="GNAT_dom"/>
</dbReference>
<evidence type="ECO:0000256" key="4">
    <source>
        <dbReference type="SAM" id="Phobius"/>
    </source>
</evidence>
<feature type="domain" description="N-acetyltransferase" evidence="5">
    <location>
        <begin position="23"/>
        <end position="172"/>
    </location>
</feature>
<keyword evidence="2" id="KW-0012">Acyltransferase</keyword>
<organism evidence="7 8">
    <name type="scientific">Haloferula sargassicola</name>
    <dbReference type="NCBI Taxonomy" id="490096"/>
    <lineage>
        <taxon>Bacteria</taxon>
        <taxon>Pseudomonadati</taxon>
        <taxon>Verrucomicrobiota</taxon>
        <taxon>Verrucomicrobiia</taxon>
        <taxon>Verrucomicrobiales</taxon>
        <taxon>Verrucomicrobiaceae</taxon>
        <taxon>Haloferula</taxon>
    </lineage>
</organism>
<dbReference type="PANTHER" id="PTHR10545">
    <property type="entry name" value="DIAMINE N-ACETYLTRANSFERASE"/>
    <property type="match status" value="1"/>
</dbReference>
<evidence type="ECO:0000313" key="8">
    <source>
        <dbReference type="Proteomes" id="UP001476282"/>
    </source>
</evidence>
<dbReference type="PROSITE" id="PS51729">
    <property type="entry name" value="GNAT_YJDJ"/>
    <property type="match status" value="1"/>
</dbReference>
<evidence type="ECO:0000256" key="3">
    <source>
        <dbReference type="SAM" id="MobiDB-lite"/>
    </source>
</evidence>
<feature type="compositionally biased region" description="Polar residues" evidence="3">
    <location>
        <begin position="10"/>
        <end position="19"/>
    </location>
</feature>
<dbReference type="Pfam" id="PF00583">
    <property type="entry name" value="Acetyltransf_1"/>
    <property type="match status" value="1"/>
</dbReference>
<proteinExistence type="predicted"/>
<evidence type="ECO:0000313" key="7">
    <source>
        <dbReference type="EMBL" id="GAA5482688.1"/>
    </source>
</evidence>
<keyword evidence="8" id="KW-1185">Reference proteome</keyword>
<comment type="caution">
    <text evidence="7">The sequence shown here is derived from an EMBL/GenBank/DDBJ whole genome shotgun (WGS) entry which is preliminary data.</text>
</comment>
<sequence length="172" mass="19427">MQGLPDMSLPESSNSSLTLEDTPRVETATIEDLPSLVELTMELFRLQGDFEPDPVAQERGLALILEQPARGRIFVVRNGHLTVGMVNLLFTISTAMGGFVILMEDVVIHPDHRGQGYGSMLVQHVIEFARSKDFKRITLLTDKISADSQNFFRKYGFEYSNMIPMRRILQPE</sequence>
<feature type="transmembrane region" description="Helical" evidence="4">
    <location>
        <begin position="81"/>
        <end position="103"/>
    </location>
</feature>
<evidence type="ECO:0000256" key="1">
    <source>
        <dbReference type="ARBA" id="ARBA00022679"/>
    </source>
</evidence>
<dbReference type="PROSITE" id="PS51186">
    <property type="entry name" value="GNAT"/>
    <property type="match status" value="1"/>
</dbReference>
<dbReference type="CDD" id="cd04301">
    <property type="entry name" value="NAT_SF"/>
    <property type="match status" value="1"/>
</dbReference>
<keyword evidence="4" id="KW-0812">Transmembrane</keyword>
<dbReference type="PANTHER" id="PTHR10545:SF29">
    <property type="entry name" value="GH14572P-RELATED"/>
    <property type="match status" value="1"/>
</dbReference>
<dbReference type="EMBL" id="BAABRI010000009">
    <property type="protein sequence ID" value="GAA5482688.1"/>
    <property type="molecule type" value="Genomic_DNA"/>
</dbReference>